<feature type="transmembrane region" description="Helical" evidence="1">
    <location>
        <begin position="159"/>
        <end position="180"/>
    </location>
</feature>
<sequence>MSDTLNINRSIINKPIVSNYLWFLVMSYSIVIILSNWFAGRLISLSGDFSTGAGALIFPLAFLLSDIITEVYGYKWARVAVWCGFLFNTIFLVLGQIVILLPSPDYAIQSNEMFDSVLQTSGRIVIASILAYLIAEPVNSYIMAKTKVWFNGKYMGVRFILSTTVASFIDSNIMGTVAFYGKMPLYELFIFNVTLCFVKVFIELIITPLSTSFTRRLKDIEGSDIYDIDTNFNIFSFDTKYSEKSNKFKK</sequence>
<comment type="function">
    <text evidence="1">Involved in the import of queuosine (Q) precursors, required for Q precursor salvage.</text>
</comment>
<feature type="transmembrane region" description="Helical" evidence="1">
    <location>
        <begin position="51"/>
        <end position="72"/>
    </location>
</feature>
<keyword evidence="1" id="KW-0997">Cell inner membrane</keyword>
<feature type="transmembrane region" description="Helical" evidence="1">
    <location>
        <begin position="79"/>
        <end position="101"/>
    </location>
</feature>
<dbReference type="RefSeq" id="WP_045973673.1">
    <property type="nucleotide sequence ID" value="NZ_CAWMDY010000001.1"/>
</dbReference>
<keyword evidence="1" id="KW-1003">Cell membrane</keyword>
<comment type="subcellular location">
    <subcellularLocation>
        <location evidence="1">Cell inner membrane</location>
        <topology evidence="1">Multi-pass membrane protein</topology>
    </subcellularLocation>
</comment>
<feature type="transmembrane region" description="Helical" evidence="1">
    <location>
        <begin position="186"/>
        <end position="206"/>
    </location>
</feature>
<keyword evidence="3" id="KW-1185">Reference proteome</keyword>
<dbReference type="Proteomes" id="UP000779070">
    <property type="component" value="Unassembled WGS sequence"/>
</dbReference>
<dbReference type="Pfam" id="PF02592">
    <property type="entry name" value="Vut_1"/>
    <property type="match status" value="1"/>
</dbReference>
<evidence type="ECO:0000256" key="1">
    <source>
        <dbReference type="HAMAP-Rule" id="MF_02088"/>
    </source>
</evidence>
<feature type="transmembrane region" description="Helical" evidence="1">
    <location>
        <begin position="121"/>
        <end position="138"/>
    </location>
</feature>
<dbReference type="NCBIfam" id="TIGR00697">
    <property type="entry name" value="queuosine precursor transporter"/>
    <property type="match status" value="1"/>
</dbReference>
<name>A0ABS3A082_9VIBR</name>
<keyword evidence="1" id="KW-1133">Transmembrane helix</keyword>
<evidence type="ECO:0000313" key="2">
    <source>
        <dbReference type="EMBL" id="MBN3576563.1"/>
    </source>
</evidence>
<feature type="transmembrane region" description="Helical" evidence="1">
    <location>
        <begin position="20"/>
        <end position="39"/>
    </location>
</feature>
<dbReference type="EMBL" id="JAFHLB010000002">
    <property type="protein sequence ID" value="MBN3576563.1"/>
    <property type="molecule type" value="Genomic_DNA"/>
</dbReference>
<dbReference type="HAMAP" id="MF_02088">
    <property type="entry name" value="Q_prec_transport"/>
    <property type="match status" value="1"/>
</dbReference>
<proteinExistence type="inferred from homology"/>
<organism evidence="2 3">
    <name type="scientific">Vibrio neptunius</name>
    <dbReference type="NCBI Taxonomy" id="170651"/>
    <lineage>
        <taxon>Bacteria</taxon>
        <taxon>Pseudomonadati</taxon>
        <taxon>Pseudomonadota</taxon>
        <taxon>Gammaproteobacteria</taxon>
        <taxon>Vibrionales</taxon>
        <taxon>Vibrionaceae</taxon>
        <taxon>Vibrio</taxon>
    </lineage>
</organism>
<keyword evidence="1" id="KW-0813">Transport</keyword>
<reference evidence="2 3" key="1">
    <citation type="submission" date="2021-02" db="EMBL/GenBank/DDBJ databases">
        <title>Draft Genome Sequences of 5 Vibrio neptunius Strains Isolated From of Bivalve Hatcheries.</title>
        <authorList>
            <person name="Galvis F."/>
            <person name="Barja J.L."/>
            <person name="Lemos M.L."/>
            <person name="Balado M."/>
        </authorList>
    </citation>
    <scope>NUCLEOTIDE SEQUENCE [LARGE SCALE GENOMIC DNA]</scope>
    <source>
        <strain evidence="2 3">PP-145.98</strain>
    </source>
</reference>
<keyword evidence="1" id="KW-0812">Transmembrane</keyword>
<dbReference type="GeneID" id="88754796"/>
<comment type="similarity">
    <text evidence="1">Belongs to the vitamin uptake transporter (VUT/ECF) (TC 2.A.88) family. Q precursor transporter subfamily.</text>
</comment>
<evidence type="ECO:0000313" key="3">
    <source>
        <dbReference type="Proteomes" id="UP000779070"/>
    </source>
</evidence>
<gene>
    <name evidence="2" type="ORF">JYA62_02625</name>
</gene>
<dbReference type="InterPro" id="IPR003744">
    <property type="entry name" value="YhhQ"/>
</dbReference>
<dbReference type="PANTHER" id="PTHR34300:SF2">
    <property type="entry name" value="QUEUOSINE PRECURSOR TRANSPORTER-RELATED"/>
    <property type="match status" value="1"/>
</dbReference>
<dbReference type="PANTHER" id="PTHR34300">
    <property type="entry name" value="QUEUOSINE PRECURSOR TRANSPORTER-RELATED"/>
    <property type="match status" value="1"/>
</dbReference>
<protein>
    <recommendedName>
        <fullName evidence="1">Probable queuosine precursor transporter</fullName>
        <shortName evidence="1">Q precursor transporter</shortName>
    </recommendedName>
</protein>
<keyword evidence="1" id="KW-0472">Membrane</keyword>
<accession>A0ABS3A082</accession>
<comment type="caution">
    <text evidence="2">The sequence shown here is derived from an EMBL/GenBank/DDBJ whole genome shotgun (WGS) entry which is preliminary data.</text>
</comment>